<dbReference type="GO" id="GO:0016706">
    <property type="term" value="F:2-oxoglutarate-dependent dioxygenase activity"/>
    <property type="evidence" value="ECO:0007669"/>
    <property type="project" value="UniProtKB-ARBA"/>
</dbReference>
<evidence type="ECO:0000313" key="3">
    <source>
        <dbReference type="EMBL" id="KFG91523.1"/>
    </source>
</evidence>
<dbReference type="eggNOG" id="COG5285">
    <property type="taxonomic scope" value="Bacteria"/>
</dbReference>
<dbReference type="InterPro" id="IPR008775">
    <property type="entry name" value="Phytyl_CoA_dOase-like"/>
</dbReference>
<dbReference type="PANTHER" id="PTHR20883">
    <property type="entry name" value="PHYTANOYL-COA DIOXYGENASE DOMAIN CONTAINING 1"/>
    <property type="match status" value="1"/>
</dbReference>
<dbReference type="AlphaFoldDB" id="A0A086PDQ5"/>
<keyword evidence="3" id="KW-0223">Dioxygenase</keyword>
<accession>A0A086PDQ5</accession>
<keyword evidence="3" id="KW-0560">Oxidoreductase</keyword>
<comment type="cofactor">
    <cofactor evidence="1">
        <name>Fe(2+)</name>
        <dbReference type="ChEBI" id="CHEBI:29033"/>
    </cofactor>
</comment>
<sequence length="315" mass="34418">MTNLSPYRPAAEPAVDDDLQRHGFCVLRDIASKTEVAEIDQALDPRFAATPFCQGGFYGPLTKRFGGLLKRVPTVERLVRHPAIMRLVRSVLDPWCDTIQLNLTQALELHPGAPAQFPHRDQDMWRGPAGELEYLVNVMWPISPFKAENGATLIWSGSHNAGSMVKDAQPMAVEAEPGSAILFLGSTLHGAGANMTGAIRRGIIVSYCLGWLKPYENKWLTYPPNAARAFDPDLAALVGYQQHRPNLGNYDGQCPSVLLRGEPPEYLAATDALRPDQESALAEFLDQQRTSLLPPAGGIAEIGAGRNKREVKSNG</sequence>
<dbReference type="OrthoDB" id="9796766at2"/>
<feature type="compositionally biased region" description="Low complexity" evidence="2">
    <location>
        <begin position="296"/>
        <end position="305"/>
    </location>
</feature>
<dbReference type="RefSeq" id="WP_099186291.1">
    <property type="nucleotide sequence ID" value="NZ_BCZD01000020.1"/>
</dbReference>
<evidence type="ECO:0000256" key="1">
    <source>
        <dbReference type="ARBA" id="ARBA00001954"/>
    </source>
</evidence>
<feature type="region of interest" description="Disordered" evidence="2">
    <location>
        <begin position="296"/>
        <end position="315"/>
    </location>
</feature>
<dbReference type="PATRIC" id="fig|1219045.3.peg.737"/>
<dbReference type="Gene3D" id="2.60.120.620">
    <property type="entry name" value="q2cbj1_9rhob like domain"/>
    <property type="match status" value="1"/>
</dbReference>
<dbReference type="SUPFAM" id="SSF51197">
    <property type="entry name" value="Clavaminate synthase-like"/>
    <property type="match status" value="1"/>
</dbReference>
<protein>
    <submittedName>
        <fullName evidence="3">Phytanoyl-CoA dioxygenase</fullName>
    </submittedName>
</protein>
<keyword evidence="4" id="KW-1185">Reference proteome</keyword>
<name>A0A086PDQ5_SPHHM</name>
<gene>
    <name evidence="3" type="ORF">BV98_000720</name>
</gene>
<dbReference type="PANTHER" id="PTHR20883:SF48">
    <property type="entry name" value="ECTOINE DIOXYGENASE"/>
    <property type="match status" value="1"/>
</dbReference>
<comment type="caution">
    <text evidence="3">The sequence shown here is derived from an EMBL/GenBank/DDBJ whole genome shotgun (WGS) entry which is preliminary data.</text>
</comment>
<reference evidence="3" key="1">
    <citation type="submission" date="2014-08" db="EMBL/GenBank/DDBJ databases">
        <title>Draft genome sequences of Sphingobium herbicidovorans.</title>
        <authorList>
            <person name="Gan H.M."/>
            <person name="Gan H.Y."/>
            <person name="Savka M.A."/>
        </authorList>
    </citation>
    <scope>NUCLEOTIDE SEQUENCE [LARGE SCALE GENOMIC DNA]</scope>
    <source>
        <strain evidence="3">NBRC 16415</strain>
    </source>
</reference>
<dbReference type="Proteomes" id="UP000024284">
    <property type="component" value="Unassembled WGS sequence"/>
</dbReference>
<organism evidence="3 4">
    <name type="scientific">Sphingobium herbicidovorans (strain ATCC 700291 / DSM 11019 / CCUG 56400 / KCTC 2939 / LMG 18315 / NBRC 16415 / MH)</name>
    <name type="common">Sphingomonas herbicidovorans</name>
    <dbReference type="NCBI Taxonomy" id="1219045"/>
    <lineage>
        <taxon>Bacteria</taxon>
        <taxon>Pseudomonadati</taxon>
        <taxon>Pseudomonadota</taxon>
        <taxon>Alphaproteobacteria</taxon>
        <taxon>Sphingomonadales</taxon>
        <taxon>Sphingomonadaceae</taxon>
        <taxon>Sphingobium</taxon>
    </lineage>
</organism>
<evidence type="ECO:0000313" key="4">
    <source>
        <dbReference type="Proteomes" id="UP000024284"/>
    </source>
</evidence>
<dbReference type="GO" id="GO:0005506">
    <property type="term" value="F:iron ion binding"/>
    <property type="evidence" value="ECO:0007669"/>
    <property type="project" value="UniProtKB-ARBA"/>
</dbReference>
<proteinExistence type="predicted"/>
<dbReference type="Pfam" id="PF05721">
    <property type="entry name" value="PhyH"/>
    <property type="match status" value="1"/>
</dbReference>
<evidence type="ECO:0000256" key="2">
    <source>
        <dbReference type="SAM" id="MobiDB-lite"/>
    </source>
</evidence>
<dbReference type="EMBL" id="JFZA02000003">
    <property type="protein sequence ID" value="KFG91523.1"/>
    <property type="molecule type" value="Genomic_DNA"/>
</dbReference>
<dbReference type="STRING" id="76947.GCA_002080435_03600"/>